<feature type="transmembrane region" description="Helical" evidence="6">
    <location>
        <begin position="422"/>
        <end position="442"/>
    </location>
</feature>
<evidence type="ECO:0000259" key="7">
    <source>
        <dbReference type="Pfam" id="PF02687"/>
    </source>
</evidence>
<evidence type="ECO:0000256" key="3">
    <source>
        <dbReference type="ARBA" id="ARBA00022692"/>
    </source>
</evidence>
<evidence type="ECO:0000256" key="4">
    <source>
        <dbReference type="ARBA" id="ARBA00022989"/>
    </source>
</evidence>
<organism evidence="9 10">
    <name type="scientific">Negadavirga shengliensis</name>
    <dbReference type="NCBI Taxonomy" id="1389218"/>
    <lineage>
        <taxon>Bacteria</taxon>
        <taxon>Pseudomonadati</taxon>
        <taxon>Bacteroidota</taxon>
        <taxon>Cytophagia</taxon>
        <taxon>Cytophagales</taxon>
        <taxon>Cyclobacteriaceae</taxon>
        <taxon>Negadavirga</taxon>
    </lineage>
</organism>
<evidence type="ECO:0000256" key="5">
    <source>
        <dbReference type="ARBA" id="ARBA00023136"/>
    </source>
</evidence>
<dbReference type="Proteomes" id="UP001595818">
    <property type="component" value="Unassembled WGS sequence"/>
</dbReference>
<dbReference type="InterPro" id="IPR025857">
    <property type="entry name" value="MacB_PCD"/>
</dbReference>
<feature type="domain" description="ABC3 transporter permease C-terminal" evidence="7">
    <location>
        <begin position="688"/>
        <end position="797"/>
    </location>
</feature>
<keyword evidence="5 6" id="KW-0472">Membrane</keyword>
<feature type="transmembrane region" description="Helical" evidence="6">
    <location>
        <begin position="728"/>
        <end position="751"/>
    </location>
</feature>
<dbReference type="EMBL" id="JBHSJJ010000018">
    <property type="protein sequence ID" value="MFC4874447.1"/>
    <property type="molecule type" value="Genomic_DNA"/>
</dbReference>
<feature type="domain" description="MacB-like periplasmic core" evidence="8">
    <location>
        <begin position="20"/>
        <end position="240"/>
    </location>
</feature>
<comment type="subcellular location">
    <subcellularLocation>
        <location evidence="1">Cell membrane</location>
        <topology evidence="1">Multi-pass membrane protein</topology>
    </subcellularLocation>
</comment>
<evidence type="ECO:0000313" key="10">
    <source>
        <dbReference type="Proteomes" id="UP001595818"/>
    </source>
</evidence>
<evidence type="ECO:0000256" key="1">
    <source>
        <dbReference type="ARBA" id="ARBA00004651"/>
    </source>
</evidence>
<keyword evidence="3 6" id="KW-0812">Transmembrane</keyword>
<keyword evidence="2" id="KW-1003">Cell membrane</keyword>
<protein>
    <submittedName>
        <fullName evidence="9">ABC transporter permease</fullName>
    </submittedName>
</protein>
<feature type="transmembrane region" description="Helical" evidence="6">
    <location>
        <begin position="375"/>
        <end position="401"/>
    </location>
</feature>
<evidence type="ECO:0000259" key="8">
    <source>
        <dbReference type="Pfam" id="PF12704"/>
    </source>
</evidence>
<evidence type="ECO:0000256" key="6">
    <source>
        <dbReference type="SAM" id="Phobius"/>
    </source>
</evidence>
<dbReference type="Pfam" id="PF02687">
    <property type="entry name" value="FtsX"/>
    <property type="match status" value="2"/>
</dbReference>
<dbReference type="PANTHER" id="PTHR30572">
    <property type="entry name" value="MEMBRANE COMPONENT OF TRANSPORTER-RELATED"/>
    <property type="match status" value="1"/>
</dbReference>
<gene>
    <name evidence="9" type="ORF">ACFPFU_22275</name>
</gene>
<feature type="transmembrane region" description="Helical" evidence="6">
    <location>
        <begin position="21"/>
        <end position="41"/>
    </location>
</feature>
<evidence type="ECO:0000313" key="9">
    <source>
        <dbReference type="EMBL" id="MFC4874447.1"/>
    </source>
</evidence>
<reference evidence="10" key="1">
    <citation type="journal article" date="2019" name="Int. J. Syst. Evol. Microbiol.">
        <title>The Global Catalogue of Microorganisms (GCM) 10K type strain sequencing project: providing services to taxonomists for standard genome sequencing and annotation.</title>
        <authorList>
            <consortium name="The Broad Institute Genomics Platform"/>
            <consortium name="The Broad Institute Genome Sequencing Center for Infectious Disease"/>
            <person name="Wu L."/>
            <person name="Ma J."/>
        </authorList>
    </citation>
    <scope>NUCLEOTIDE SEQUENCE [LARGE SCALE GENOMIC DNA]</scope>
    <source>
        <strain evidence="10">CGMCC 4.7466</strain>
    </source>
</reference>
<dbReference type="RefSeq" id="WP_377068302.1">
    <property type="nucleotide sequence ID" value="NZ_JBHSJJ010000018.1"/>
</dbReference>
<feature type="transmembrane region" description="Helical" evidence="6">
    <location>
        <begin position="282"/>
        <end position="308"/>
    </location>
</feature>
<dbReference type="InterPro" id="IPR003838">
    <property type="entry name" value="ABC3_permease_C"/>
</dbReference>
<proteinExistence type="predicted"/>
<dbReference type="Pfam" id="PF12704">
    <property type="entry name" value="MacB_PCD"/>
    <property type="match status" value="1"/>
</dbReference>
<feature type="transmembrane region" description="Helical" evidence="6">
    <location>
        <begin position="682"/>
        <end position="707"/>
    </location>
</feature>
<feature type="transmembrane region" description="Helical" evidence="6">
    <location>
        <begin position="328"/>
        <end position="355"/>
    </location>
</feature>
<keyword evidence="4 6" id="KW-1133">Transmembrane helix</keyword>
<dbReference type="PANTHER" id="PTHR30572:SF18">
    <property type="entry name" value="ABC-TYPE MACROLIDE FAMILY EXPORT SYSTEM PERMEASE COMPONENT 2"/>
    <property type="match status" value="1"/>
</dbReference>
<comment type="caution">
    <text evidence="9">The sequence shown here is derived from an EMBL/GenBank/DDBJ whole genome shotgun (WGS) entry which is preliminary data.</text>
</comment>
<feature type="domain" description="ABC3 transporter permease C-terminal" evidence="7">
    <location>
        <begin position="287"/>
        <end position="402"/>
    </location>
</feature>
<accession>A0ABV9T6S9</accession>
<dbReference type="InterPro" id="IPR050250">
    <property type="entry name" value="Macrolide_Exporter_MacB"/>
</dbReference>
<keyword evidence="10" id="KW-1185">Reference proteome</keyword>
<feature type="transmembrane region" description="Helical" evidence="6">
    <location>
        <begin position="771"/>
        <end position="791"/>
    </location>
</feature>
<evidence type="ECO:0000256" key="2">
    <source>
        <dbReference type="ARBA" id="ARBA00022475"/>
    </source>
</evidence>
<name>A0ABV9T6S9_9BACT</name>
<sequence length="808" mass="90204">MLKNHFKVAWRYLWQSKGSTFLHIGGLAVAMAAAILILLWGQNELRYDNYHQDVERIYLLTSYDSARGVYFGSGVSPYAASSVIGETVPEVEQIAMANTNTRNYIFEINGHRFKEDDALIVDNNWVNMFDYKVLQGSLDNFLNNPHSVILTASRARQYFGDTPPLQQIFSIDSVAYSVGAVVEDLPANSSFQQGTLIPTSVYQTEGADAHLKTWGFYSQLLFIKLFPNTSVSQAERKITNIFHNNQPWNKEIYINHLIPLMDLHFKQELSNPVIAKGNPRNLWIFTVLAILLLAVAGVNFVNLSIARIGFRMKEIGIRKIVGAAKNQLFAQVMVETMLAVALAMGFALLVALIALPDFNAFSERNLTLNLLDLPVTLLLLGVFLTVLLLTGVYPALLLATLKPVGLLKNQGLAGMSRQGFRKVLVTGQLVFTVVMMVGIVTIHRQFVFIQQQTDGYQKEQVFKLYVPFQLGFKSSDNEAVQKHVARTNSVKTRLLASSAIHSVSRVNGASMIDDKRKYPTEITWLGYAEAQDPLDVVNIQVDEDYAEMANLVLLSGRWFDMENSADKYNLILNETAVKEYGLKEPVVGTVFSGGIYWDEGGTVIGVVKDYHHKSLHEKIDPVVFTLDPFNAPSYLVKAHAGNVPQALDHARKVWEEFVPEHPFDYSFLDVEFERLYKNDRKALFLSTTFGGLSILLSCLGLLGMVSVSVQQRTKEIGVRKVLGSSASGIVAMLSLDFVILVGIAILIATPIAWYAMNRWLEDFAYRIDIEWWMFGLAGLAALVIALMTVSFQSVKAALANPVDSLRNE</sequence>